<feature type="transmembrane region" description="Helical" evidence="2">
    <location>
        <begin position="567"/>
        <end position="585"/>
    </location>
</feature>
<feature type="transmembrane region" description="Helical" evidence="2">
    <location>
        <begin position="1085"/>
        <end position="1106"/>
    </location>
</feature>
<proteinExistence type="predicted"/>
<feature type="transmembrane region" description="Helical" evidence="2">
    <location>
        <begin position="1732"/>
        <end position="1752"/>
    </location>
</feature>
<feature type="transmembrane region" description="Helical" evidence="2">
    <location>
        <begin position="832"/>
        <end position="850"/>
    </location>
</feature>
<feature type="transmembrane region" description="Helical" evidence="2">
    <location>
        <begin position="466"/>
        <end position="482"/>
    </location>
</feature>
<dbReference type="KEGG" id="mbd:MEBOL_002071"/>
<feature type="transmembrane region" description="Helical" evidence="2">
    <location>
        <begin position="1439"/>
        <end position="1460"/>
    </location>
</feature>
<dbReference type="OrthoDB" id="5477512at2"/>
<accession>A0A250IBS6</accession>
<protein>
    <submittedName>
        <fullName evidence="3">Uncharacterized protein</fullName>
    </submittedName>
</protein>
<keyword evidence="2" id="KW-1133">Transmembrane helix</keyword>
<feature type="transmembrane region" description="Helical" evidence="2">
    <location>
        <begin position="665"/>
        <end position="681"/>
    </location>
</feature>
<feature type="transmembrane region" description="Helical" evidence="2">
    <location>
        <begin position="1605"/>
        <end position="1623"/>
    </location>
</feature>
<feature type="transmembrane region" description="Helical" evidence="2">
    <location>
        <begin position="1758"/>
        <end position="1779"/>
    </location>
</feature>
<keyword evidence="2" id="KW-0812">Transmembrane</keyword>
<feature type="transmembrane region" description="Helical" evidence="2">
    <location>
        <begin position="759"/>
        <end position="776"/>
    </location>
</feature>
<feature type="transmembrane region" description="Helical" evidence="2">
    <location>
        <begin position="808"/>
        <end position="826"/>
    </location>
</feature>
<feature type="transmembrane region" description="Helical" evidence="2">
    <location>
        <begin position="383"/>
        <end position="404"/>
    </location>
</feature>
<reference evidence="3 4" key="1">
    <citation type="submission" date="2017-06" db="EMBL/GenBank/DDBJ databases">
        <authorList>
            <person name="Kim H.J."/>
            <person name="Triplett B.A."/>
        </authorList>
    </citation>
    <scope>NUCLEOTIDE SEQUENCE [LARGE SCALE GENOMIC DNA]</scope>
    <source>
        <strain evidence="3 4">DSM 14713</strain>
    </source>
</reference>
<feature type="transmembrane region" description="Helical" evidence="2">
    <location>
        <begin position="1118"/>
        <end position="1139"/>
    </location>
</feature>
<gene>
    <name evidence="3" type="ORF">MEBOL_002071</name>
</gene>
<dbReference type="RefSeq" id="WP_095977290.1">
    <property type="nucleotide sequence ID" value="NZ_CP022163.1"/>
</dbReference>
<feature type="transmembrane region" description="Helical" evidence="2">
    <location>
        <begin position="296"/>
        <end position="318"/>
    </location>
</feature>
<feature type="transmembrane region" description="Helical" evidence="2">
    <location>
        <begin position="920"/>
        <end position="938"/>
    </location>
</feature>
<feature type="transmembrane region" description="Helical" evidence="2">
    <location>
        <begin position="1151"/>
        <end position="1169"/>
    </location>
</feature>
<feature type="transmembrane region" description="Helical" evidence="2">
    <location>
        <begin position="1387"/>
        <end position="1405"/>
    </location>
</feature>
<name>A0A250IBS6_9BACT</name>
<feature type="transmembrane region" description="Helical" evidence="2">
    <location>
        <begin position="711"/>
        <end position="729"/>
    </location>
</feature>
<feature type="transmembrane region" description="Helical" evidence="2">
    <location>
        <begin position="410"/>
        <end position="432"/>
    </location>
</feature>
<feature type="transmembrane region" description="Helical" evidence="2">
    <location>
        <begin position="1708"/>
        <end position="1727"/>
    </location>
</feature>
<feature type="transmembrane region" description="Helical" evidence="2">
    <location>
        <begin position="950"/>
        <end position="969"/>
    </location>
</feature>
<feature type="transmembrane region" description="Helical" evidence="2">
    <location>
        <begin position="1412"/>
        <end position="1433"/>
    </location>
</feature>
<evidence type="ECO:0000256" key="2">
    <source>
        <dbReference type="SAM" id="Phobius"/>
    </source>
</evidence>
<feature type="region of interest" description="Disordered" evidence="1">
    <location>
        <begin position="110"/>
        <end position="138"/>
    </location>
</feature>
<feature type="transmembrane region" description="Helical" evidence="2">
    <location>
        <begin position="444"/>
        <end position="460"/>
    </location>
</feature>
<feature type="transmembrane region" description="Helical" evidence="2">
    <location>
        <begin position="636"/>
        <end position="653"/>
    </location>
</feature>
<feature type="transmembrane region" description="Helical" evidence="2">
    <location>
        <begin position="207"/>
        <end position="225"/>
    </location>
</feature>
<feature type="transmembrane region" description="Helical" evidence="2">
    <location>
        <begin position="782"/>
        <end position="801"/>
    </location>
</feature>
<feature type="transmembrane region" description="Helical" evidence="2">
    <location>
        <begin position="1061"/>
        <end position="1078"/>
    </location>
</feature>
<feature type="transmembrane region" description="Helical" evidence="2">
    <location>
        <begin position="1175"/>
        <end position="1203"/>
    </location>
</feature>
<feature type="transmembrane region" description="Helical" evidence="2">
    <location>
        <begin position="237"/>
        <end position="258"/>
    </location>
</feature>
<feature type="transmembrane region" description="Helical" evidence="2">
    <location>
        <begin position="1495"/>
        <end position="1513"/>
    </location>
</feature>
<feature type="transmembrane region" description="Helical" evidence="2">
    <location>
        <begin position="1223"/>
        <end position="1240"/>
    </location>
</feature>
<feature type="transmembrane region" description="Helical" evidence="2">
    <location>
        <begin position="270"/>
        <end position="290"/>
    </location>
</feature>
<feature type="transmembrane region" description="Helical" evidence="2">
    <location>
        <begin position="330"/>
        <end position="349"/>
    </location>
</feature>
<keyword evidence="4" id="KW-1185">Reference proteome</keyword>
<feature type="transmembrane region" description="Helical" evidence="2">
    <location>
        <begin position="857"/>
        <end position="876"/>
    </location>
</feature>
<feature type="transmembrane region" description="Helical" evidence="2">
    <location>
        <begin position="1287"/>
        <end position="1308"/>
    </location>
</feature>
<keyword evidence="2" id="KW-0472">Membrane</keyword>
<feature type="transmembrane region" description="Helical" evidence="2">
    <location>
        <begin position="735"/>
        <end position="752"/>
    </location>
</feature>
<feature type="transmembrane region" description="Helical" evidence="2">
    <location>
        <begin position="1685"/>
        <end position="1702"/>
    </location>
</feature>
<feature type="transmembrane region" description="Helical" evidence="2">
    <location>
        <begin position="489"/>
        <end position="506"/>
    </location>
</feature>
<feature type="transmembrane region" description="Helical" evidence="2">
    <location>
        <begin position="355"/>
        <end position="371"/>
    </location>
</feature>
<feature type="transmembrane region" description="Helical" evidence="2">
    <location>
        <begin position="1655"/>
        <end position="1673"/>
    </location>
</feature>
<feature type="transmembrane region" description="Helical" evidence="2">
    <location>
        <begin position="591"/>
        <end position="608"/>
    </location>
</feature>
<dbReference type="EMBL" id="CP022163">
    <property type="protein sequence ID" value="ATB28622.1"/>
    <property type="molecule type" value="Genomic_DNA"/>
</dbReference>
<feature type="transmembrane region" description="Helical" evidence="2">
    <location>
        <begin position="1551"/>
        <end position="1570"/>
    </location>
</feature>
<feature type="transmembrane region" description="Helical" evidence="2">
    <location>
        <begin position="976"/>
        <end position="993"/>
    </location>
</feature>
<feature type="transmembrane region" description="Helical" evidence="2">
    <location>
        <begin position="1582"/>
        <end position="1599"/>
    </location>
</feature>
<feature type="transmembrane region" description="Helical" evidence="2">
    <location>
        <begin position="1315"/>
        <end position="1332"/>
    </location>
</feature>
<feature type="transmembrane region" description="Helical" evidence="2">
    <location>
        <begin position="536"/>
        <end position="555"/>
    </location>
</feature>
<evidence type="ECO:0000313" key="4">
    <source>
        <dbReference type="Proteomes" id="UP000217289"/>
    </source>
</evidence>
<feature type="transmembrane region" description="Helical" evidence="2">
    <location>
        <begin position="1630"/>
        <end position="1649"/>
    </location>
</feature>
<dbReference type="Proteomes" id="UP000217289">
    <property type="component" value="Chromosome"/>
</dbReference>
<feature type="transmembrane region" description="Helical" evidence="2">
    <location>
        <begin position="1472"/>
        <end position="1489"/>
    </location>
</feature>
<sequence>MYCASCRQERLGGQLCAACGEAMESRDRDTLEQEIAHIDFLLEELEHWDSSAVPQGARNYLVQRYERQCRILRLVIAETRPQAVAPAPVVEAPAPAPVPVSVPLVEEVKPEPEPMRAEAPVAETPEEKAPEVDAPEEDVREEAESFSYADFRAEEAREAKREARDFLPPVTTEPLFEAPVRRTNAARLVEEVSTWDTVWKPFLYESIGWFIGAFLIVAGSLYLAFDSWAGLTSFSRSLVVFGMTAGYSAAFSVCGALLCRRDTLASAGRILGLIGAAVAPFAGLALGPVGGLGLDGISPVLLVPLLLGWAFASATLVRKPAEAFDAPSRPLLQGALVGTTLMMGLAPLAARMGGFAFWLDVLPCVFFFVLARQSAGEDRDGKALAFVLGAPAYLLLLFVVRLHLALGVEGASPALGSYAPFLAFLLATCLRFRELDAEESADSLSVGVAALQVGCVVAAATGSPPAFFLTAATFVWTVFGLSQGAPGRLPWLYAVYAGVYLAYTSVDQLLPGGVRDSLDAFRASWFDGASGMQVRAFSALPFVVAGTVGAGWLLSRDSEDDEARAEILLRSTAIASPLFVLASHVGTNLYPAFWCTLALMVLCVASGWRFERLYLSLVGAGISALLAFSAPALFGPAVGAVVCGGIALGFAWLPRRSAPRAGTGFHVVAGWLSSAGFFFSLQGGTHAAALVGMGLSGAAMLLVAWNLANPYLLAVAACGAAAVVPKLASFAGPEWVPPALALAACGLSVLSGRAERLRMLAGSGVSYALLAFIWGVAGQVPWFGVTVLLAAAAVGVASMRLPDVRPLAVILGGVALLSRVGFLHAWPWMTPGLSMALFVLWSLGASVIAARRGRDASTFTAGVVALVYPVAVAFSASRSQPYPLALGGMLAALFTARSLHPSLAVVCASLWTAMLLGKGFRAPHALGVATILSLIALLESNRTASRVLAGGRRFALAATLCAMPFLLVACVLANRVLAPLVLVGTVVLPWVWTRANREPFFAALSPLWVLLLLGDEPRLKGIGSLLPLFMLGMVRAAEHLPAARRLLLGREEDAVVHRLSAYMQGALTLVGVLAMWMTRLRPEHLAPLVSALVLLPGPLPSVRVALSAGLLSLRPALHPVGIVLLLALGFLAHHLPLRLARFFRAPRDERLLPVSVVGALVLALASLVVEPSQGAILVLSGVLLVGTFLLSQGWMLTVSLLTFAGASLGRTPEHVFLEWRPEAALAFVGVALASAVLSALCQRGSVQRVLSRLAARVSPGLESTWSEPLWFAGAIALAIPVVQHLGFLHFGGMPLGVALLGGLTALVLMVTRERLMANVATALLAGVLLAAIPPLWSPAVLSGTGLLLCMAGTWLDKRDVDVGVALHHAGWMMSLASVLGLRSLTHPGTPACVLLGLGSAWAVVYRRREREWVGWLASLVVQHLLLSHVGAVFSTGKGAALILPLFGAGSALLATLALSVAGERVRRSVGHAFAQVAMVEILLGLMLVSGSPDSVRGALIACVSLAVLFFALVRRAIREEDETSAFLAQGTLVFGYLSARLHAVASGLGTADSLVALAGGVLFSGLYVLAQREGAGLPAFRRPALWGAFLFPMAGLLTAPWHQPLYVAALLVGHAAHFAALASHPSQRGVGSLVSAAAFNAALVMVWMGTGAGDPQFYVIPAGISLLVLLWVFRDSMDPDTQARLRAVAITLIYVAGSWRAVVFQEGHAMMVCVFVCVVGVVAGVALRIRSYVYLGSAFLVTCVVANLARFGTRDHRAGAVFLSLLGIGVVGFMVLFTAKRAELLSRYERVRAMLDTWEG</sequence>
<organism evidence="3 4">
    <name type="scientific">Melittangium boletus DSM 14713</name>
    <dbReference type="NCBI Taxonomy" id="1294270"/>
    <lineage>
        <taxon>Bacteria</taxon>
        <taxon>Pseudomonadati</taxon>
        <taxon>Myxococcota</taxon>
        <taxon>Myxococcia</taxon>
        <taxon>Myxococcales</taxon>
        <taxon>Cystobacterineae</taxon>
        <taxon>Archangiaceae</taxon>
        <taxon>Melittangium</taxon>
    </lineage>
</organism>
<evidence type="ECO:0000313" key="3">
    <source>
        <dbReference type="EMBL" id="ATB28622.1"/>
    </source>
</evidence>
<evidence type="ECO:0000256" key="1">
    <source>
        <dbReference type="SAM" id="MobiDB-lite"/>
    </source>
</evidence>
<feature type="transmembrane region" description="Helical" evidence="2">
    <location>
        <begin position="1525"/>
        <end position="1545"/>
    </location>
</feature>